<protein>
    <submittedName>
        <fullName evidence="2">Uncharacterized protein</fullName>
    </submittedName>
</protein>
<name>A0AAN6F0A6_EXODE</name>
<dbReference type="SUPFAM" id="SSF57845">
    <property type="entry name" value="B-box zinc-binding domain"/>
    <property type="match status" value="1"/>
</dbReference>
<feature type="compositionally biased region" description="Polar residues" evidence="1">
    <location>
        <begin position="213"/>
        <end position="231"/>
    </location>
</feature>
<dbReference type="InterPro" id="IPR044553">
    <property type="entry name" value="Bbox1_ANCHR"/>
</dbReference>
<dbReference type="CDD" id="cd19817">
    <property type="entry name" value="Bbox1_ANCHR-like"/>
    <property type="match status" value="1"/>
</dbReference>
<accession>A0AAN6F0A6</accession>
<feature type="region of interest" description="Disordered" evidence="1">
    <location>
        <begin position="110"/>
        <end position="244"/>
    </location>
</feature>
<feature type="compositionally biased region" description="Polar residues" evidence="1">
    <location>
        <begin position="119"/>
        <end position="131"/>
    </location>
</feature>
<feature type="compositionally biased region" description="Basic and acidic residues" evidence="1">
    <location>
        <begin position="178"/>
        <end position="191"/>
    </location>
</feature>
<dbReference type="Proteomes" id="UP001161757">
    <property type="component" value="Unassembled WGS sequence"/>
</dbReference>
<dbReference type="Pfam" id="PF22586">
    <property type="entry name" value="ANCHR-like_BBOX"/>
    <property type="match status" value="1"/>
</dbReference>
<evidence type="ECO:0000256" key="1">
    <source>
        <dbReference type="SAM" id="MobiDB-lite"/>
    </source>
</evidence>
<sequence length="353" mass="38084">MSDDSGASTDRDLLSRLNALRKSTAPLARGVSLPIDPAPARALHSDLVTRWKSLGGNPATREDPITESSPDETDEDKMLDELLADVGSGETWHVATSEEEQIASLLQSAKSALADASQGQLTGEEQTSQGDSEARIPAIDISFFQPEPEEEEKWGRDEGSSGAPLKSRIALDGEAEELLEKILDEVRHEPPDPDITQSETEQDVHPPEADPSSKFSAEPTSSISDLPSTPSKLPEPVEPKAESNIDEDLVSRFAGLSLPSVPTTIQSVTAGKPSAKTNVGYTDEEIDTWCIICNDDATLRCMGCDGDLYCTNCWMEGHRGEDAGLEERSHKAIQYVKGGAKTKARRRKAMLGS</sequence>
<dbReference type="PANTHER" id="PTHR46603">
    <property type="entry name" value="ABSCISSION/NOCUT CHECKPOINT REGULATOR"/>
    <property type="match status" value="1"/>
</dbReference>
<proteinExistence type="predicted"/>
<comment type="caution">
    <text evidence="2">The sequence shown here is derived from an EMBL/GenBank/DDBJ whole genome shotgun (WGS) entry which is preliminary data.</text>
</comment>
<gene>
    <name evidence="2" type="ORF">HRR80_002594</name>
</gene>
<evidence type="ECO:0000313" key="2">
    <source>
        <dbReference type="EMBL" id="KAJ8994099.1"/>
    </source>
</evidence>
<organism evidence="2 3">
    <name type="scientific">Exophiala dermatitidis</name>
    <name type="common">Black yeast-like fungus</name>
    <name type="synonym">Wangiella dermatitidis</name>
    <dbReference type="NCBI Taxonomy" id="5970"/>
    <lineage>
        <taxon>Eukaryota</taxon>
        <taxon>Fungi</taxon>
        <taxon>Dikarya</taxon>
        <taxon>Ascomycota</taxon>
        <taxon>Pezizomycotina</taxon>
        <taxon>Eurotiomycetes</taxon>
        <taxon>Chaetothyriomycetidae</taxon>
        <taxon>Chaetothyriales</taxon>
        <taxon>Herpotrichiellaceae</taxon>
        <taxon>Exophiala</taxon>
    </lineage>
</organism>
<evidence type="ECO:0000313" key="3">
    <source>
        <dbReference type="Proteomes" id="UP001161757"/>
    </source>
</evidence>
<reference evidence="2" key="1">
    <citation type="submission" date="2023-01" db="EMBL/GenBank/DDBJ databases">
        <title>Exophiala dermititidis isolated from Cystic Fibrosis Patient.</title>
        <authorList>
            <person name="Kurbessoian T."/>
            <person name="Crocker A."/>
            <person name="Murante D."/>
            <person name="Hogan D.A."/>
            <person name="Stajich J.E."/>
        </authorList>
    </citation>
    <scope>NUCLEOTIDE SEQUENCE</scope>
    <source>
        <strain evidence="2">Ex8</strain>
    </source>
</reference>
<dbReference type="AlphaFoldDB" id="A0AAN6F0A6"/>
<feature type="region of interest" description="Disordered" evidence="1">
    <location>
        <begin position="52"/>
        <end position="76"/>
    </location>
</feature>
<dbReference type="EMBL" id="JAJGCB010000003">
    <property type="protein sequence ID" value="KAJ8994099.1"/>
    <property type="molecule type" value="Genomic_DNA"/>
</dbReference>
<dbReference type="PANTHER" id="PTHR46603:SF1">
    <property type="entry name" value="ABSCISSION_NOCUT CHECKPOINT REGULATOR"/>
    <property type="match status" value="1"/>
</dbReference>